<dbReference type="Gene3D" id="1.10.10.10">
    <property type="entry name" value="Winged helix-like DNA-binding domain superfamily/Winged helix DNA-binding domain"/>
    <property type="match status" value="1"/>
</dbReference>
<accession>A0A7W5CFU8</accession>
<dbReference type="GO" id="GO:0003723">
    <property type="term" value="F:RNA binding"/>
    <property type="evidence" value="ECO:0007669"/>
    <property type="project" value="InterPro"/>
</dbReference>
<dbReference type="Proteomes" id="UP000543579">
    <property type="component" value="Unassembled WGS sequence"/>
</dbReference>
<dbReference type="AlphaFoldDB" id="A0A7W5CFU8"/>
<dbReference type="SMART" id="SM01012">
    <property type="entry name" value="ANTAR"/>
    <property type="match status" value="1"/>
</dbReference>
<dbReference type="EMBL" id="JACHXY010000001">
    <property type="protein sequence ID" value="MBB3156898.1"/>
    <property type="molecule type" value="Genomic_DNA"/>
</dbReference>
<feature type="domain" description="ANTAR" evidence="3">
    <location>
        <begin position="124"/>
        <end position="185"/>
    </location>
</feature>
<evidence type="ECO:0000256" key="1">
    <source>
        <dbReference type="ARBA" id="ARBA00023015"/>
    </source>
</evidence>
<evidence type="ECO:0000313" key="4">
    <source>
        <dbReference type="EMBL" id="MBB3156898.1"/>
    </source>
</evidence>
<keyword evidence="1" id="KW-0805">Transcription regulation</keyword>
<dbReference type="InterPro" id="IPR005561">
    <property type="entry name" value="ANTAR"/>
</dbReference>
<dbReference type="Gene3D" id="3.30.450.40">
    <property type="match status" value="1"/>
</dbReference>
<organism evidence="4 5">
    <name type="scientific">Microbacterium proteolyticum</name>
    <dbReference type="NCBI Taxonomy" id="1572644"/>
    <lineage>
        <taxon>Bacteria</taxon>
        <taxon>Bacillati</taxon>
        <taxon>Actinomycetota</taxon>
        <taxon>Actinomycetes</taxon>
        <taxon>Micrococcales</taxon>
        <taxon>Microbacteriaceae</taxon>
        <taxon>Microbacterium</taxon>
    </lineage>
</organism>
<dbReference type="Pfam" id="PF03861">
    <property type="entry name" value="ANTAR"/>
    <property type="match status" value="1"/>
</dbReference>
<dbReference type="InterPro" id="IPR036388">
    <property type="entry name" value="WH-like_DNA-bd_sf"/>
</dbReference>
<dbReference type="SUPFAM" id="SSF55781">
    <property type="entry name" value="GAF domain-like"/>
    <property type="match status" value="1"/>
</dbReference>
<reference evidence="4 5" key="1">
    <citation type="submission" date="2020-08" db="EMBL/GenBank/DDBJ databases">
        <title>Genomic Encyclopedia of Type Strains, Phase III (KMG-III): the genomes of soil and plant-associated and newly described type strains.</title>
        <authorList>
            <person name="Whitman W."/>
        </authorList>
    </citation>
    <scope>NUCLEOTIDE SEQUENCE [LARGE SCALE GENOMIC DNA]</scope>
    <source>
        <strain evidence="4 5">CECT 8356</strain>
    </source>
</reference>
<dbReference type="PROSITE" id="PS50921">
    <property type="entry name" value="ANTAR"/>
    <property type="match status" value="1"/>
</dbReference>
<sequence>MPHIAISTLGAPFEVETICSSDDVAAHLDETQLDSGVGPCWRARDTASPVLLPDLWQDARTAWPVFLAAAARYGISSVYAFPMAVGLVEVGVVNLYATGVRALTVDQVDEAARLADSAGHRILRTALEGLDDDVSTNASPRRFVHQATGMVVAQLQVGPEDALLVIRAHAFASGRSVREVAEAIISRDIDFSV</sequence>
<comment type="caution">
    <text evidence="4">The sequence shown here is derived from an EMBL/GenBank/DDBJ whole genome shotgun (WGS) entry which is preliminary data.</text>
</comment>
<dbReference type="InterPro" id="IPR029016">
    <property type="entry name" value="GAF-like_dom_sf"/>
</dbReference>
<keyword evidence="2" id="KW-0804">Transcription</keyword>
<evidence type="ECO:0000256" key="2">
    <source>
        <dbReference type="ARBA" id="ARBA00023163"/>
    </source>
</evidence>
<dbReference type="RefSeq" id="WP_183418395.1">
    <property type="nucleotide sequence ID" value="NZ_JACHXY010000001.1"/>
</dbReference>
<name>A0A7W5CFU8_9MICO</name>
<gene>
    <name evidence="4" type="ORF">FHS07_000582</name>
</gene>
<evidence type="ECO:0000259" key="3">
    <source>
        <dbReference type="PROSITE" id="PS50921"/>
    </source>
</evidence>
<proteinExistence type="predicted"/>
<evidence type="ECO:0000313" key="5">
    <source>
        <dbReference type="Proteomes" id="UP000543579"/>
    </source>
</evidence>
<protein>
    <recommendedName>
        <fullName evidence="3">ANTAR domain-containing protein</fullName>
    </recommendedName>
</protein>